<proteinExistence type="predicted"/>
<gene>
    <name evidence="3" type="ORF">PGLA1383_LOCUS46099</name>
</gene>
<dbReference type="AlphaFoldDB" id="A0A813GVZ0"/>
<keyword evidence="2" id="KW-0812">Transmembrane</keyword>
<name>A0A813GVZ0_POLGL</name>
<feature type="region of interest" description="Disordered" evidence="1">
    <location>
        <begin position="1"/>
        <end position="52"/>
    </location>
</feature>
<comment type="caution">
    <text evidence="3">The sequence shown here is derived from an EMBL/GenBank/DDBJ whole genome shotgun (WGS) entry which is preliminary data.</text>
</comment>
<dbReference type="Proteomes" id="UP000654075">
    <property type="component" value="Unassembled WGS sequence"/>
</dbReference>
<dbReference type="EMBL" id="CAJNNV010029683">
    <property type="protein sequence ID" value="CAE8629670.1"/>
    <property type="molecule type" value="Genomic_DNA"/>
</dbReference>
<evidence type="ECO:0000256" key="1">
    <source>
        <dbReference type="SAM" id="MobiDB-lite"/>
    </source>
</evidence>
<evidence type="ECO:0000256" key="2">
    <source>
        <dbReference type="SAM" id="Phobius"/>
    </source>
</evidence>
<organism evidence="3 4">
    <name type="scientific">Polarella glacialis</name>
    <name type="common">Dinoflagellate</name>
    <dbReference type="NCBI Taxonomy" id="89957"/>
    <lineage>
        <taxon>Eukaryota</taxon>
        <taxon>Sar</taxon>
        <taxon>Alveolata</taxon>
        <taxon>Dinophyceae</taxon>
        <taxon>Suessiales</taxon>
        <taxon>Suessiaceae</taxon>
        <taxon>Polarella</taxon>
    </lineage>
</organism>
<feature type="region of interest" description="Disordered" evidence="1">
    <location>
        <begin position="132"/>
        <end position="159"/>
    </location>
</feature>
<sequence length="430" mass="48298">GPSEKSRAVIAKASGEVQRQHSSEGSQESLEMVHHHHQHQQQQQQGQQQSHLRVISIDQKVLREGKQSLEGSWVEEADYAPVSSATLFFGPVLSPALLELSSEQEDFRREYRQARNGRSQNPGDFKVARATRGKRPLHDGARPFEDCRPESPKPRKMSVAWAEQRKSLTGESPVTEELHVGTPWWLSVWGFQDGHRRRSIAIAMSLYTAAMLCCIGVSMATQFWRFRGPMSKEGRLTFRMPGRDSAMQATSAILMDKHMLPKFVDLWLERSRWLEQLGGCLLVVAIEAAVVTWTHDGDDDCHLPGIVHITAFAVVAGTFSALSLYLLHMCNAQAAMIDHYSATAAETTDDYWQLRHDWDRIQATLRRSAQGLTPCLLTLTFTPLLVVAVSAIELFLDNEYNGHRIMLELLPKLIVLLGALRGLCRIGEVT</sequence>
<feature type="non-terminal residue" evidence="3">
    <location>
        <position position="1"/>
    </location>
</feature>
<feature type="transmembrane region" description="Helical" evidence="2">
    <location>
        <begin position="375"/>
        <end position="396"/>
    </location>
</feature>
<reference evidence="3" key="1">
    <citation type="submission" date="2021-02" db="EMBL/GenBank/DDBJ databases">
        <authorList>
            <person name="Dougan E. K."/>
            <person name="Rhodes N."/>
            <person name="Thang M."/>
            <person name="Chan C."/>
        </authorList>
    </citation>
    <scope>NUCLEOTIDE SEQUENCE</scope>
</reference>
<feature type="compositionally biased region" description="Low complexity" evidence="1">
    <location>
        <begin position="40"/>
        <end position="49"/>
    </location>
</feature>
<feature type="transmembrane region" description="Helical" evidence="2">
    <location>
        <begin position="200"/>
        <end position="224"/>
    </location>
</feature>
<protein>
    <recommendedName>
        <fullName evidence="5">Transmembrane protein</fullName>
    </recommendedName>
</protein>
<accession>A0A813GVZ0</accession>
<feature type="transmembrane region" description="Helical" evidence="2">
    <location>
        <begin position="306"/>
        <end position="327"/>
    </location>
</feature>
<evidence type="ECO:0000313" key="4">
    <source>
        <dbReference type="Proteomes" id="UP000654075"/>
    </source>
</evidence>
<keyword evidence="4" id="KW-1185">Reference proteome</keyword>
<keyword evidence="2" id="KW-1133">Transmembrane helix</keyword>
<keyword evidence="2" id="KW-0472">Membrane</keyword>
<feature type="compositionally biased region" description="Basic and acidic residues" evidence="1">
    <location>
        <begin position="136"/>
        <end position="153"/>
    </location>
</feature>
<feature type="non-terminal residue" evidence="3">
    <location>
        <position position="430"/>
    </location>
</feature>
<evidence type="ECO:0000313" key="3">
    <source>
        <dbReference type="EMBL" id="CAE8629670.1"/>
    </source>
</evidence>
<evidence type="ECO:0008006" key="5">
    <source>
        <dbReference type="Google" id="ProtNLM"/>
    </source>
</evidence>